<dbReference type="EMBL" id="RCIY01000114">
    <property type="protein sequence ID" value="TGG75674.1"/>
    <property type="molecule type" value="Genomic_DNA"/>
</dbReference>
<evidence type="ECO:0000313" key="2">
    <source>
        <dbReference type="Proteomes" id="UP000298111"/>
    </source>
</evidence>
<dbReference type="GeneID" id="75181726"/>
<name>A0A6C1C6D8_9ACTN</name>
<proteinExistence type="predicted"/>
<organism evidence="1 2">
    <name type="scientific">Streptomyces albus</name>
    <dbReference type="NCBI Taxonomy" id="1888"/>
    <lineage>
        <taxon>Bacteria</taxon>
        <taxon>Bacillati</taxon>
        <taxon>Actinomycetota</taxon>
        <taxon>Actinomycetes</taxon>
        <taxon>Kitasatosporales</taxon>
        <taxon>Streptomycetaceae</taxon>
        <taxon>Streptomyces</taxon>
    </lineage>
</organism>
<gene>
    <name evidence="1" type="ORF">D8771_32245</name>
</gene>
<protein>
    <submittedName>
        <fullName evidence="1">Uncharacterized protein</fullName>
    </submittedName>
</protein>
<reference evidence="1 2" key="1">
    <citation type="submission" date="2018-10" db="EMBL/GenBank/DDBJ databases">
        <title>Isolation of pseudouridimycin from Streptomyces albus DSM 40763.</title>
        <authorList>
            <person name="Rosenqvist P."/>
            <person name="Metsae-Ketelae M."/>
            <person name="Virta P."/>
        </authorList>
    </citation>
    <scope>NUCLEOTIDE SEQUENCE [LARGE SCALE GENOMIC DNA]</scope>
    <source>
        <strain evidence="1 2">DSM 40763</strain>
    </source>
</reference>
<dbReference type="Proteomes" id="UP000298111">
    <property type="component" value="Unassembled WGS sequence"/>
</dbReference>
<comment type="caution">
    <text evidence="1">The sequence shown here is derived from an EMBL/GenBank/DDBJ whole genome shotgun (WGS) entry which is preliminary data.</text>
</comment>
<dbReference type="RefSeq" id="WP_030409195.1">
    <property type="nucleotide sequence ID" value="NZ_BBQG01000019.1"/>
</dbReference>
<sequence length="81" mass="9148">MSQKARLLELVDAFIEGKDQSMRLVNEIEGILVDHYLETSVFEELTEPLALYRPGCGAPYYGVAEMADTLREAREAINDLE</sequence>
<accession>A0A6C1C6D8</accession>
<evidence type="ECO:0000313" key="1">
    <source>
        <dbReference type="EMBL" id="TGG75674.1"/>
    </source>
</evidence>
<dbReference type="AlphaFoldDB" id="A0A6C1C6D8"/>